<reference evidence="3" key="1">
    <citation type="journal article" date="2019" name="Int. J. Syst. Evol. Microbiol.">
        <title>The Global Catalogue of Microorganisms (GCM) 10K type strain sequencing project: providing services to taxonomists for standard genome sequencing and annotation.</title>
        <authorList>
            <consortium name="The Broad Institute Genomics Platform"/>
            <consortium name="The Broad Institute Genome Sequencing Center for Infectious Disease"/>
            <person name="Wu L."/>
            <person name="Ma J."/>
        </authorList>
    </citation>
    <scope>NUCLEOTIDE SEQUENCE [LARGE SCALE GENOMIC DNA]</scope>
    <source>
        <strain evidence="3">CGMCC 1.12237</strain>
    </source>
</reference>
<dbReference type="InterPro" id="IPR006059">
    <property type="entry name" value="SBP"/>
</dbReference>
<dbReference type="RefSeq" id="WP_382354072.1">
    <property type="nucleotide sequence ID" value="NZ_JBHSMC010000024.1"/>
</dbReference>
<keyword evidence="3" id="KW-1185">Reference proteome</keyword>
<dbReference type="Gene3D" id="3.40.190.10">
    <property type="entry name" value="Periplasmic binding protein-like II"/>
    <property type="match status" value="2"/>
</dbReference>
<evidence type="ECO:0000313" key="3">
    <source>
        <dbReference type="Proteomes" id="UP001596147"/>
    </source>
</evidence>
<sequence>MFTRKKLFSLMSLLLMSFLLLAACSSKDSSGDEDENGVPKIYIYSNTGSLNDRPEGSSKEALEEIRQHIIDEAGVHPVAIVPPKGTATEKLNLLLGSSNDKVDVFQGSWDIYKDAIIPINDLLDKHGQAIKAAWPEEAWASVTDKDGNIWGVPRGGAGVTYPLWIRTDWLEKLDLEMPKTLDELEVVLEAFKQNDPDGNGENDTIPILTDLKSMRMAFVGGFTESGYGNWLDSDGKMKPAELAPGYKDFLAKMAEWYQKGYIYKESFSQYDQVEMFSTNRVGISAKWYSGISLNVPKIKQSIPEMEYEIVRGITGPKGFLQTANRGGSSGMLISKKAANPEAVMKFINWQYENVENHITMEFGAQGKAWEWADDEKYYIKTLEDTSYAGEFQLSLGLPLETKYSFDDPLRSKHAQYLAEEINQLEMVKMPIDINTVYNQNILQEKVPNIGDIDRLIEEETIKFVMGARDLDEYDDFIDELYKAGLDKWIDAYTEIYDEQTK</sequence>
<comment type="caution">
    <text evidence="2">The sequence shown here is derived from an EMBL/GenBank/DDBJ whole genome shotgun (WGS) entry which is preliminary data.</text>
</comment>
<evidence type="ECO:0000256" key="1">
    <source>
        <dbReference type="SAM" id="SignalP"/>
    </source>
</evidence>
<proteinExistence type="predicted"/>
<name>A0ABW0LK42_9BACI</name>
<evidence type="ECO:0000313" key="2">
    <source>
        <dbReference type="EMBL" id="MFC5466274.1"/>
    </source>
</evidence>
<dbReference type="PROSITE" id="PS51257">
    <property type="entry name" value="PROKAR_LIPOPROTEIN"/>
    <property type="match status" value="1"/>
</dbReference>
<accession>A0ABW0LK42</accession>
<dbReference type="InterPro" id="IPR050490">
    <property type="entry name" value="Bact_solute-bd_prot1"/>
</dbReference>
<dbReference type="PANTHER" id="PTHR43649">
    <property type="entry name" value="ARABINOSE-BINDING PROTEIN-RELATED"/>
    <property type="match status" value="1"/>
</dbReference>
<feature type="signal peptide" evidence="1">
    <location>
        <begin position="1"/>
        <end position="22"/>
    </location>
</feature>
<dbReference type="EMBL" id="JBHSMC010000024">
    <property type="protein sequence ID" value="MFC5466274.1"/>
    <property type="molecule type" value="Genomic_DNA"/>
</dbReference>
<gene>
    <name evidence="2" type="ORF">ACFPM4_16265</name>
</gene>
<dbReference type="Proteomes" id="UP001596147">
    <property type="component" value="Unassembled WGS sequence"/>
</dbReference>
<dbReference type="SUPFAM" id="SSF53850">
    <property type="entry name" value="Periplasmic binding protein-like II"/>
    <property type="match status" value="1"/>
</dbReference>
<protein>
    <submittedName>
        <fullName evidence="2">Extracellular solute-binding protein</fullName>
    </submittedName>
</protein>
<dbReference type="PANTHER" id="PTHR43649:SF17">
    <property type="entry name" value="ABC TRANSPORTER SOLUTE BINDING PROTEIN-SUGAR TRANSPORT"/>
    <property type="match status" value="1"/>
</dbReference>
<organism evidence="2 3">
    <name type="scientific">Lederbergia graminis</name>
    <dbReference type="NCBI Taxonomy" id="735518"/>
    <lineage>
        <taxon>Bacteria</taxon>
        <taxon>Bacillati</taxon>
        <taxon>Bacillota</taxon>
        <taxon>Bacilli</taxon>
        <taxon>Bacillales</taxon>
        <taxon>Bacillaceae</taxon>
        <taxon>Lederbergia</taxon>
    </lineage>
</organism>
<keyword evidence="1" id="KW-0732">Signal</keyword>
<dbReference type="Pfam" id="PF01547">
    <property type="entry name" value="SBP_bac_1"/>
    <property type="match status" value="1"/>
</dbReference>
<feature type="chain" id="PRO_5046281118" evidence="1">
    <location>
        <begin position="23"/>
        <end position="501"/>
    </location>
</feature>